<dbReference type="EMBL" id="CDMZ01004669">
    <property type="protein sequence ID" value="CEM50464.1"/>
    <property type="molecule type" value="Genomic_DNA"/>
</dbReference>
<evidence type="ECO:0000313" key="1">
    <source>
        <dbReference type="EMBL" id="CEM50464.1"/>
    </source>
</evidence>
<reference evidence="1" key="1">
    <citation type="submission" date="2014-11" db="EMBL/GenBank/DDBJ databases">
        <authorList>
            <person name="Otto D Thomas"/>
            <person name="Naeem Raeece"/>
        </authorList>
    </citation>
    <scope>NUCLEOTIDE SEQUENCE</scope>
</reference>
<dbReference type="VEuPathDB" id="CryptoDB:Cvel_34494"/>
<proteinExistence type="predicted"/>
<name>A0A0G4I0U9_9ALVE</name>
<feature type="non-terminal residue" evidence="1">
    <location>
        <position position="1"/>
    </location>
</feature>
<gene>
    <name evidence="1" type="ORF">Cvel_34494</name>
</gene>
<sequence length="40" mass="4681">GMKLRMFWRETMMLAREEAEKKKEVEDAVAQELANEGDLP</sequence>
<accession>A0A0G4I0U9</accession>
<protein>
    <submittedName>
        <fullName evidence="1">Uncharacterized protein</fullName>
    </submittedName>
</protein>
<organism evidence="1">
    <name type="scientific">Chromera velia CCMP2878</name>
    <dbReference type="NCBI Taxonomy" id="1169474"/>
    <lineage>
        <taxon>Eukaryota</taxon>
        <taxon>Sar</taxon>
        <taxon>Alveolata</taxon>
        <taxon>Colpodellida</taxon>
        <taxon>Chromeraceae</taxon>
        <taxon>Chromera</taxon>
    </lineage>
</organism>
<dbReference type="AlphaFoldDB" id="A0A0G4I0U9"/>